<dbReference type="PANTHER" id="PTHR39323">
    <property type="entry name" value="BLR1149 PROTEIN"/>
    <property type="match status" value="1"/>
</dbReference>
<dbReference type="GO" id="GO:0016874">
    <property type="term" value="F:ligase activity"/>
    <property type="evidence" value="ECO:0007669"/>
    <property type="project" value="UniProtKB-KW"/>
</dbReference>
<accession>A0A937AKY6</accession>
<dbReference type="Proteomes" id="UP000642920">
    <property type="component" value="Unassembled WGS sequence"/>
</dbReference>
<organism evidence="2 3">
    <name type="scientific">Marivirga atlantica</name>
    <dbReference type="NCBI Taxonomy" id="1548457"/>
    <lineage>
        <taxon>Bacteria</taxon>
        <taxon>Pseudomonadati</taxon>
        <taxon>Bacteroidota</taxon>
        <taxon>Cytophagia</taxon>
        <taxon>Cytophagales</taxon>
        <taxon>Marivirgaceae</taxon>
        <taxon>Marivirga</taxon>
    </lineage>
</organism>
<sequence>MIIQLQGEDFLLTPEKALVQLNTKTAFMADLHLGKSAHFRKSGIPVPSNIIHDELDRLEAIILKYELQKVFFLGDLFHSDLNNEWQLFEDFLLKYNDIQFTLVRGNHDILPDELYNKKLIELVDEPFNYGAFTLSHHPLAKEELVAIAPQFNLSGHIHPGISVKGKGKTSLKLPCYFKTERQMILPAFGRFTGLVIQKGDSSLTKHYAITTQKVMLLKPTK</sequence>
<dbReference type="InterPro" id="IPR026336">
    <property type="entry name" value="PdeM-like"/>
</dbReference>
<evidence type="ECO:0000259" key="1">
    <source>
        <dbReference type="Pfam" id="PF00149"/>
    </source>
</evidence>
<dbReference type="SUPFAM" id="SSF56300">
    <property type="entry name" value="Metallo-dependent phosphatases"/>
    <property type="match status" value="1"/>
</dbReference>
<dbReference type="InterPro" id="IPR024173">
    <property type="entry name" value="Pesterase_MJ0037-like"/>
</dbReference>
<gene>
    <name evidence="2" type="primary">pdeM</name>
    <name evidence="2" type="ORF">JKP34_09390</name>
</gene>
<feature type="domain" description="Calcineurin-like phosphoesterase" evidence="1">
    <location>
        <begin position="24"/>
        <end position="141"/>
    </location>
</feature>
<dbReference type="GO" id="GO:0016787">
    <property type="term" value="F:hydrolase activity"/>
    <property type="evidence" value="ECO:0007669"/>
    <property type="project" value="UniProtKB-KW"/>
</dbReference>
<keyword evidence="2" id="KW-0436">Ligase</keyword>
<dbReference type="EMBL" id="JAERQG010000002">
    <property type="protein sequence ID" value="MBL0765463.1"/>
    <property type="molecule type" value="Genomic_DNA"/>
</dbReference>
<dbReference type="GO" id="GO:0004519">
    <property type="term" value="F:endonuclease activity"/>
    <property type="evidence" value="ECO:0007669"/>
    <property type="project" value="UniProtKB-KW"/>
</dbReference>
<dbReference type="InterPro" id="IPR004843">
    <property type="entry name" value="Calcineurin-like_PHP"/>
</dbReference>
<dbReference type="AlphaFoldDB" id="A0A937AKY6"/>
<keyword evidence="2" id="KW-0378">Hydrolase</keyword>
<evidence type="ECO:0000313" key="3">
    <source>
        <dbReference type="Proteomes" id="UP000642920"/>
    </source>
</evidence>
<dbReference type="RefSeq" id="WP_201920137.1">
    <property type="nucleotide sequence ID" value="NZ_JAERQG010000002.1"/>
</dbReference>
<dbReference type="InterPro" id="IPR029052">
    <property type="entry name" value="Metallo-depent_PP-like"/>
</dbReference>
<dbReference type="PANTHER" id="PTHR39323:SF1">
    <property type="entry name" value="BLR1149 PROTEIN"/>
    <property type="match status" value="1"/>
</dbReference>
<evidence type="ECO:0000313" key="2">
    <source>
        <dbReference type="EMBL" id="MBL0765463.1"/>
    </source>
</evidence>
<protein>
    <submittedName>
        <fullName evidence="2">Ligase-associated DNA damage response endonuclease PdeM</fullName>
        <ecNumber evidence="2">3.1.-.-</ecNumber>
    </submittedName>
</protein>
<dbReference type="NCBIfam" id="TIGR04123">
    <property type="entry name" value="P_estr_lig_assc"/>
    <property type="match status" value="1"/>
</dbReference>
<keyword evidence="2" id="KW-0540">Nuclease</keyword>
<reference evidence="2" key="1">
    <citation type="submission" date="2021-01" db="EMBL/GenBank/DDBJ databases">
        <title>Marivirga sp. nov., isolated from intertidal surface sediments.</title>
        <authorList>
            <person name="Zhang M."/>
        </authorList>
    </citation>
    <scope>NUCLEOTIDE SEQUENCE</scope>
    <source>
        <strain evidence="2">SM1354</strain>
    </source>
</reference>
<dbReference type="EC" id="3.1.-.-" evidence="2"/>
<keyword evidence="3" id="KW-1185">Reference proteome</keyword>
<dbReference type="Gene3D" id="3.60.21.10">
    <property type="match status" value="1"/>
</dbReference>
<comment type="caution">
    <text evidence="2">The sequence shown here is derived from an EMBL/GenBank/DDBJ whole genome shotgun (WGS) entry which is preliminary data.</text>
</comment>
<dbReference type="PIRSF" id="PIRSF000887">
    <property type="entry name" value="Pesterase_MJ0037"/>
    <property type="match status" value="1"/>
</dbReference>
<proteinExistence type="predicted"/>
<name>A0A937AKY6_9BACT</name>
<keyword evidence="2" id="KW-0255">Endonuclease</keyword>
<dbReference type="Pfam" id="PF00149">
    <property type="entry name" value="Metallophos"/>
    <property type="match status" value="1"/>
</dbReference>